<evidence type="ECO:0000313" key="1">
    <source>
        <dbReference type="EMBL" id="KPE49130.1"/>
    </source>
</evidence>
<dbReference type="EMBL" id="LJOD01000023">
    <property type="protein sequence ID" value="KPE49130.1"/>
    <property type="molecule type" value="Genomic_DNA"/>
</dbReference>
<proteinExistence type="predicted"/>
<dbReference type="AlphaFoldDB" id="A0A0N0ZS85"/>
<organism evidence="1 2">
    <name type="scientific">Chryseobacterium indologenes</name>
    <name type="common">Flavobacterium indologenes</name>
    <dbReference type="NCBI Taxonomy" id="253"/>
    <lineage>
        <taxon>Bacteria</taxon>
        <taxon>Pseudomonadati</taxon>
        <taxon>Bacteroidota</taxon>
        <taxon>Flavobacteriia</taxon>
        <taxon>Flavobacteriales</taxon>
        <taxon>Weeksellaceae</taxon>
        <taxon>Chryseobacterium group</taxon>
        <taxon>Chryseobacterium</taxon>
    </lineage>
</organism>
<sequence length="583" mass="62810">MPSGNYTIRLKDSCGNAVEKTVNIVTGLVMNRYYAPGCGSTTGSVTLFPVDAANSTSNTPSATPTGIKIISGPAGFSSTYPKSFGSEVVAPNNQIYLGNLPPGTYNVEIPTTCGLTVTGSFVISGAVYSFNHITQNSCSSFNYNVSLSGNNTNSASITLQKLNNTNNTWQTVQTATANISGNISTTFSNIQSGGDFRTLMQYYTYETGTVTFKQCTEVLDTFTAIPGGLTLSDYYVFSCPDGSYNLVLYAQGITPLKYKLVEKDGIPINIDNNTNPVFTSLSAGKYRAQVIDNCGNIINVNVLVSENKLPKIKPSKLCQGQSGNLVLEGMSFATIKWYKNGVDTGITGVQYSFNPFNSATDTALYEARITYPGSCINTSVFLDLNSMSINSPNAGTGQTITLSINNLSGPIDLFSYLNAPYNSNGIWTDNNNTGYLIENKWYAQYATEGTYTFDYTVNGLCNNTAKTTVKIILNSACYKPAVINGTSIPTNFGITSLGRAGTNQDNWPMIRQSGFIVLESKTKGFVVNRLNTLQINAITAAGNVVDGMMIYDTDQNCLKIYVEDPNNAANSKWKCFNKPGCPD</sequence>
<protein>
    <submittedName>
        <fullName evidence="1">Uncharacterized protein</fullName>
    </submittedName>
</protein>
<name>A0A0N0ZS85_CHRID</name>
<dbReference type="PATRIC" id="fig|253.9.peg.2708"/>
<evidence type="ECO:0000313" key="2">
    <source>
        <dbReference type="Proteomes" id="UP000037953"/>
    </source>
</evidence>
<reference evidence="2" key="2">
    <citation type="submission" date="2015-09" db="EMBL/GenBank/DDBJ databases">
        <title>Draft genome sequence of a multidrug-resistant Chryseobacterium indologenes isolate from Malaysia.</title>
        <authorList>
            <person name="Yu C.Y."/>
            <person name="Ang G.Y."/>
            <person name="Chan K.-G."/>
        </authorList>
    </citation>
    <scope>NUCLEOTIDE SEQUENCE [LARGE SCALE GENOMIC DNA]</scope>
    <source>
        <strain evidence="2">CI_885</strain>
    </source>
</reference>
<dbReference type="Proteomes" id="UP000037953">
    <property type="component" value="Unassembled WGS sequence"/>
</dbReference>
<reference evidence="1 2" key="1">
    <citation type="journal article" date="2015" name="Genom Data">
        <title>Draft genome sequence of a multidrug-resistant Chryseobacterium indologenes isolate from Malaysia.</title>
        <authorList>
            <person name="Yu C.Y."/>
            <person name="Ang G.Y."/>
            <person name="Cheng H.J."/>
            <person name="Cheong Y.M."/>
            <person name="Yin W.F."/>
            <person name="Chan K.G."/>
        </authorList>
    </citation>
    <scope>NUCLEOTIDE SEQUENCE [LARGE SCALE GENOMIC DNA]</scope>
    <source>
        <strain evidence="1 2">CI_885</strain>
    </source>
</reference>
<gene>
    <name evidence="1" type="ORF">AOB46_21495</name>
</gene>
<accession>A0A0N0ZS85</accession>
<comment type="caution">
    <text evidence="1">The sequence shown here is derived from an EMBL/GenBank/DDBJ whole genome shotgun (WGS) entry which is preliminary data.</text>
</comment>